<feature type="region of interest" description="Disordered" evidence="1">
    <location>
        <begin position="4027"/>
        <end position="4067"/>
    </location>
</feature>
<organism evidence="4 5">
    <name type="scientific">Sporomusa acidovorans (strain ATCC 49682 / DSM 3132 / Mol)</name>
    <dbReference type="NCBI Taxonomy" id="1123286"/>
    <lineage>
        <taxon>Bacteria</taxon>
        <taxon>Bacillati</taxon>
        <taxon>Bacillota</taxon>
        <taxon>Negativicutes</taxon>
        <taxon>Selenomonadales</taxon>
        <taxon>Sporomusaceae</taxon>
        <taxon>Sporomusa</taxon>
    </lineage>
</organism>
<evidence type="ECO:0000256" key="2">
    <source>
        <dbReference type="SAM" id="SignalP"/>
    </source>
</evidence>
<dbReference type="InterPro" id="IPR011050">
    <property type="entry name" value="Pectin_lyase_fold/virulence"/>
</dbReference>
<reference evidence="4" key="1">
    <citation type="submission" date="2024-05" db="EMBL/GenBank/DDBJ databases">
        <title>Isolation and characterization of Sporomusa carbonis sp. nov., a carboxydotrophic hydrogenogen in the genus of Sporomusa isolated from a charcoal burning pile.</title>
        <authorList>
            <person name="Boeer T."/>
            <person name="Rosenbaum F."/>
            <person name="Eysell L."/>
            <person name="Mueller V."/>
            <person name="Daniel R."/>
            <person name="Poehlein A."/>
        </authorList>
    </citation>
    <scope>NUCLEOTIDE SEQUENCE [LARGE SCALE GENOMIC DNA]</scope>
    <source>
        <strain evidence="4">DSM 3132</strain>
    </source>
</reference>
<evidence type="ECO:0000256" key="1">
    <source>
        <dbReference type="SAM" id="MobiDB-lite"/>
    </source>
</evidence>
<dbReference type="InterPro" id="IPR025157">
    <property type="entry name" value="Hemagglutinin_rpt"/>
</dbReference>
<dbReference type="InterPro" id="IPR010069">
    <property type="entry name" value="CdiA_FHA1_rpt"/>
</dbReference>
<dbReference type="EMBL" id="CP155571">
    <property type="protein sequence ID" value="XFO73566.1"/>
    <property type="molecule type" value="Genomic_DNA"/>
</dbReference>
<dbReference type="Pfam" id="PF05860">
    <property type="entry name" value="TPS"/>
    <property type="match status" value="1"/>
</dbReference>
<feature type="compositionally biased region" description="Polar residues" evidence="1">
    <location>
        <begin position="3914"/>
        <end position="3932"/>
    </location>
</feature>
<feature type="domain" description="Filamentous haemagglutinin FhaB/tRNA nuclease CdiA-like TPS" evidence="3">
    <location>
        <begin position="55"/>
        <end position="175"/>
    </location>
</feature>
<dbReference type="SUPFAM" id="SSF51126">
    <property type="entry name" value="Pectin lyase-like"/>
    <property type="match status" value="1"/>
</dbReference>
<sequence length="4642" mass="473872">MFRTKKKNRFSKLKKVTAWFTLCLYLLQPTLAVAADVVADPNAGKNKQPVVDKAANGTTVVQIAKPSAAGISHNLYQQFNVNPQGLILNNARLITQTQLAGYITGNPNLAGGSARIILNEVTGATPSYLRGYTEIAGAKADLILANPNGIVGNGFGFINAGRTTLTTGIPVFGGSGSLEAFRVTGGQIAVEGSGLDGTGVDKVDLISQTASVNAGVWAKELNVITGNNEVKYNNLNTQKLDNNAGTQVALDVGQLGGMYANKIRLVGTAQGLGVNSQGTISALGGDLELNQTGKIILAGNTAATGNTLITANDGISNQGNLASGRNTVISTPGTLTNTGAMIAGQHTTITADTLNSSGAVGAGINTDGSVGTSGDLWITTNKTATLTGQNLAAGKLTVRGGTLDLSGAQSYAGGDVSLTAFAGDIKHIGGSLRTPKTVAMTALKTVANDKDNSGTAGQITANKVVITAQDISNKGGVMTQTGSDITRIDAKNKLDNTGGSIATNSSGLTLAGNAIDNTHGQIIHAGNDKLTLQPADKLTNTGGKILTNGQLTVSAATVDSTGGTIYARQAADINSRQLLNDHGAITANGAMKITAKNELRNEQGIIEAGKGLAVATHSIENQGGSITSLDNSGLAVSAAETIDNRAGTLGGNGNVNIIAQDVNNTRGNLIAGGALSANVAGITDNTGGAITAWQDITFGKAQLISNLKQGSIKAGRNLSLNAATLTSQGTITAAQNIKLQADHFLNDSNAALASGASLEILINNDFTNNGGITGGILDVRTDALHNSGTLVADSLTVSSHTLKNTGSGANITANKTAAFTAAAIDNADGAVIYNGGGSGALNIKADKLTNSGVIASGSDANFTVQSMGSTGTLGAGVKSDGTLGTAGNLSLLSTGLVTANGKNLAAGNIKISGTGIDQSKALTFAGGNVDITAGLSDINNAGGLIQAAGTVTLQAAGVLQNDKVSGGSAGQILGNKVALLANDISNQGGSILQTGSADTEIKAVNGLNNFGGAIETNGLNLLITANTLTNEQGKIVHAGTGQFSLNLQNDFTNKSGSIATNGLTGIRAENVDSTSGKISSAQGLSLQAASLNNDQGSIAAGAAINVILQNSLSNQQGIMEAAKEVAINAASLNNQSGSITSLDASQMTVNILEKIDNTAGIIGGNGNVRLTAQDFNSTNGKLIAGAGLTANVLRLDNTGGTISAQQDIAFNKAALVTNINQGSITAGGNLVMNAGTLNNNQGTLFACNDLTIAGDSVIGGRVLAGRDLSITVADRLQQLAGGEFSANQSASITADSIISQGNIAAVKNLQVHANNLVNEHGAKLAGGAALALTINDKLTNAGSIVGSNLDMHTSLLNNNGTILSDVLTIAGDTVNNTGASAGITANNAANLTATAAFHNLDGAVIYNGGTTGALTVTANNVINSGTVISGSDANFTVQNITSTGSLGAGIKNDGTLGTVGGLSIVAAGLANVNGKNLAAGDLLINAAAVDISGAVTYAGGQADITAKSGDVNNAGGALQAAGAMTVSAAGTLKNDKLNDSVGQIIGDKVMLAANDINNQGGRILQTGSAATQITAANTIDNTGGSLETNGLDLSITANLFQNDQGRILHAGTGLLSLTAQQELINNAGSIATNGAVSLAAESIGSTGGKITAVHGIEMQAGSLDNKQGSIIAGDALRITLQTGLENRLGIIEAGKSLAIAAQNINNQAGSITSLDKSGMEVNVRQKVNNSGGTLGGNGDVKLAAQDANSANGKLIAGGNLTASIAGLLDNTGGVIAARQDINIGKAAAITNTQGNISTGGNIFLTAELINNTGGNLTAGQSIALAGNNIIGGGKAVAGQDLTITATGSFDHLLGGDFAANRDVTIAADAFTSAGSITAVRNLELTAGSIQNDSGAKLAGGAVLKLKTDGQLSNKGIVSGRLLKADARKIDNSGTIAADMMTMSADTVSNTGGASITANRGAAITALAAMNNNVGAVLYGGADGLTIQTNTLTNNGAIAANGNTGITAQTITSDGTLGAGLKADGTANTAGNLGLAATGTVTITGKNVAAGDISVTGASIDQHKATAIAGGNVTVTANTGDINNAGALLQGNGLLDLQADGTIYNNAGGQMIGNGIKLAAGDINNQGGAIWQTGSDSAVLTAANRIDNLDGTIAAKGASLTIAAKTIDNSRGKIQHSGTASFSVTANELLKNDAGLLISKADTFTIQAGSLLNTNSGSQNGIQHAGTGSLTIGADTVNNNAGLLATNGQLQVTAGSITNQDGRLEVQKQAVIRASSGFDNTKGSLLTGALNLSAQGDLTNTGGKIQAMDGAVITAQNINNVGGQISNIGNQTALNVTAVKNLNNQTGFMGSNGDLRVSAAHMDDTANHLAAQGNLSLSVSDDFINRGTLAVNGGLDIQAASITNTAAGIINAKQTSLTAQSSIMNAGRLEGNQLSLVSQSLTNTGTIIGGKVTLTANTINNQGQSAVIAATDFANLWVKDKLMNQDGATIVTLGDLNVAANKLQDAKGLLVNGTGLVTNKAATIDVGGNFNLAAATVQNLAGGDPVVGTRKSTSTQVLTMAPHIVYNYLESRRGLGKKITQIKQKQFGGRDKKKQHNGYYVMLSTTVPKANVISYDAAQKQLTFNDNTAAGTVLVNGPAFKGYLTQAELETFFAASDHNKADYQILPTYQGTSNRGENIGTIAGPAWAGKENGKTTAYCSSVEINGNGDYVISFYPGYIPGVTLDPGNSRTASLNGSLPNAAEERRTLTTTTETQYIIEAPVKGQIKVGQNFGLNISRQFTNQYSQVAVGNAVVGTITTLQNQDYRLQEAATTIDQSNFRDYYWKKHRLKSKDYRSASGKKTFGPYTSTTYIAGGIPATFTARTIAVSGNNVANIDQSSDGVGGAKIGATLTAPATGSLLKADQSSQVVAVAGQAPGVAAIAAGQVGGSAATQVQNTTVAVSRETVAGSQQAGTVQVASDGKALNTTVGQVNSAEKIQVQQTQTGVNTAPVAGNQQTNPLNQVSGGTDAAALHTGQVGAALPIPVDTPENSKLDRQQAGQNSQKNLQSVDFSNAGSQSLLSMPQSGLYKTNTAPTAKYIVETNPRFASYKNFISSDYLLKRLNYNPEMVQKRLGDAYYEQKLVYDQIVELTGRRYLTGFADNDAQYKALMDNGVSQAQRLQLVPGVALSAGQLANLTQDIVWMVEKEVALPDGTRQTVLVPQVYLCQSNAIDLTATGALIAADTVDFKLAGNVTNTGTIAGTKQTSIVADNLLNQNGGEIGGTGNTSLAAATDILNQGGTITGNQVVVIAGRDIKNETATHAVTASIHNGRHSWTGSNTIVGPQAAIDATGSLTVAAGRDIAVTGAAITAVGDTTITAGRDLTVGTVIAQNKGVETEAHHAFAYTDRQHVTSSITGKQVAIASQGDTHLSGAAVSAAGGLTVAVQGNLTVDAVKNIHIEAEKGKTRGSRVARNAADETIVGSSLEAAKDITVTALNPAAGKGNIRITASEVNSNNGTITIAADKAVTIQTDTETHESLLATHTKSHGMLSSTTKDTRDYSLTHEVKGSTVSGEQVNILTNNDLTVRGSNIVGTKDVNLAAKGNIDLESAKETGKDEHYQRVKKSGVLSGGGLGFTIGKQSTTTTLNEQVKDEIGSTVGSINGNVHINAGNNINSAGTTFVSGKDLNITGKEVNIDNTVNTYDSQYKYEFKQSGLSVSLGSTLISAASDAAADINRAGDVQDSRLKALYEYKAVKDMQKAGKELTKNNGKLSGGAAVSVSIGSSKTTFEQTTHTETANISNINAGDKVNIKATVGDVNLTGTKINAKDITIEAVKNINLAGAQNKQQTDSKTSASSWSVGGTIGTGFFGNASKGSGKENGNATTNVSSVINASGTTKLQSGEDTNIIASQVKGEKVVAEVGGNLNIASKQDTDNYTAKNQNSGINLETGKSSGTHGAVNTGKTNSIYNSVVEQAGIYAGKDGFDINVGKNTDLKGAVISSQATPDKNKLSTDTLTYSDIKNKAEYKASSSGVSYNAGKGVEKKDQGLTPNIGVTVKGDADSTTKSAISSGTIDTRSNPNQDLSKLSRDPSSAVNALGKIFDKKSVQEKQELAKLFGELAYEQVHIISSNARRAAKQELNKAMADPNSTPEQIASLKAKVDAWSEGGVNKIALHAFVGGIMSDLGGNSFASGAVGSGINEAIQGELSKRFKDNPDMHQWASALIGAAAAKAVGGDAQVGASTAASGTKNNKLNDYEITQFKQELMTALANGASAEAIQEIVARYKDLAMEERTSADRIANSSILLPGYSREFNEDFKGFLKDQFGYDWDEAFATIKSYNPNATDADVWDNLYEHIKTNEGAIAWRANQNKEDLREASGPVKGDTLLSLGKVSSINWDTDGIARSVNDEEGNSYALETPLSRGDYEYQKNGAEPFPDPKTNRWFVSTADGDCPVYGLGTVGDYYAKKGYPVELGNDGGHYVKAPDGSSWYTSAPLTSVKEQIREEHKKVIDENDDLLLQAMAGRDAGIGLNKSTTKNIETILEGPSKAVNLSDELAKSGVKYNPNDVVAITKTADGKLVWLENGNKQAGLEHIMNHADDFAAKGIARGEIKDLVMTALEKGEIVGYQGKGTGRPIYEVVFKGEKQRVAITVGNNGFVVGANPQSLP</sequence>
<evidence type="ECO:0000259" key="3">
    <source>
        <dbReference type="SMART" id="SM00912"/>
    </source>
</evidence>
<dbReference type="Gene3D" id="2.160.20.10">
    <property type="entry name" value="Single-stranded right-handed beta-helix, Pectin lyase-like"/>
    <property type="match status" value="1"/>
</dbReference>
<dbReference type="InterPro" id="IPR012334">
    <property type="entry name" value="Pectin_lyas_fold"/>
</dbReference>
<dbReference type="InterPro" id="IPR008619">
    <property type="entry name" value="Filamentous_hemagglutn_rpt"/>
</dbReference>
<keyword evidence="5" id="KW-1185">Reference proteome</keyword>
<proteinExistence type="predicted"/>
<feature type="compositionally biased region" description="Polar residues" evidence="1">
    <location>
        <begin position="4038"/>
        <end position="4067"/>
    </location>
</feature>
<dbReference type="RefSeq" id="WP_094607884.1">
    <property type="nucleotide sequence ID" value="NZ_CP155571.1"/>
</dbReference>
<dbReference type="Pfam" id="PF13332">
    <property type="entry name" value="Fil_haemagg_2"/>
    <property type="match status" value="3"/>
</dbReference>
<dbReference type="Pfam" id="PF05594">
    <property type="entry name" value="Fil_haemagg"/>
    <property type="match status" value="22"/>
</dbReference>
<dbReference type="Proteomes" id="UP000216052">
    <property type="component" value="Chromosome"/>
</dbReference>
<evidence type="ECO:0000313" key="5">
    <source>
        <dbReference type="Proteomes" id="UP000216052"/>
    </source>
</evidence>
<accession>A0ABZ3J611</accession>
<evidence type="ECO:0000313" key="4">
    <source>
        <dbReference type="EMBL" id="XFO73566.1"/>
    </source>
</evidence>
<feature type="chain" id="PRO_5047550833" description="Filamentous haemagglutinin FhaB/tRNA nuclease CdiA-like TPS domain-containing protein" evidence="2">
    <location>
        <begin position="35"/>
        <end position="4642"/>
    </location>
</feature>
<name>A0ABZ3J611_SPOA4</name>
<dbReference type="NCBIfam" id="TIGR01731">
    <property type="entry name" value="fil_hemag_20aa"/>
    <property type="match status" value="35"/>
</dbReference>
<dbReference type="NCBIfam" id="TIGR01901">
    <property type="entry name" value="adhes_NPXG"/>
    <property type="match status" value="1"/>
</dbReference>
<protein>
    <recommendedName>
        <fullName evidence="3">Filamentous haemagglutinin FhaB/tRNA nuclease CdiA-like TPS domain-containing protein</fullName>
    </recommendedName>
</protein>
<dbReference type="SMART" id="SM00912">
    <property type="entry name" value="Haemagg_act"/>
    <property type="match status" value="1"/>
</dbReference>
<keyword evidence="2" id="KW-0732">Signal</keyword>
<feature type="region of interest" description="Disordered" evidence="1">
    <location>
        <begin position="3022"/>
        <end position="3044"/>
    </location>
</feature>
<dbReference type="InterPro" id="IPR008638">
    <property type="entry name" value="FhaB/CdiA-like_TPS"/>
</dbReference>
<gene>
    <name evidence="4" type="ORF">SPACI_036730</name>
</gene>
<feature type="signal peptide" evidence="2">
    <location>
        <begin position="1"/>
        <end position="34"/>
    </location>
</feature>
<feature type="region of interest" description="Disordered" evidence="1">
    <location>
        <begin position="3914"/>
        <end position="3940"/>
    </location>
</feature>